<dbReference type="InterPro" id="IPR039446">
    <property type="entry name" value="DauR-like"/>
</dbReference>
<dbReference type="RefSeq" id="WP_165121665.1">
    <property type="nucleotide sequence ID" value="NZ_JAAKZG010000034.1"/>
</dbReference>
<dbReference type="PANTHER" id="PTHR35568:SF1">
    <property type="entry name" value="TRANSCRIPTIONAL REGULATOR DAUR"/>
    <property type="match status" value="1"/>
</dbReference>
<dbReference type="Pfam" id="PF13309">
    <property type="entry name" value="HTH_22"/>
    <property type="match status" value="1"/>
</dbReference>
<accession>A0A7C9RFD5</accession>
<dbReference type="PANTHER" id="PTHR35568">
    <property type="entry name" value="TRANSCRIPTIONAL REGULATOR DAUR"/>
    <property type="match status" value="1"/>
</dbReference>
<evidence type="ECO:0000313" key="4">
    <source>
        <dbReference type="Proteomes" id="UP000481252"/>
    </source>
</evidence>
<reference evidence="3 4" key="1">
    <citation type="submission" date="2020-02" db="EMBL/GenBank/DDBJ databases">
        <title>Genome sequence of the type strain CGMCC 1.15528 of Mesorhizobium zhangyense.</title>
        <authorList>
            <person name="Gao J."/>
            <person name="Sun J."/>
        </authorList>
    </citation>
    <scope>NUCLEOTIDE SEQUENCE [LARGE SCALE GENOMIC DNA]</scope>
    <source>
        <strain evidence="3 4">CGMCC 1.15528</strain>
    </source>
</reference>
<dbReference type="InterPro" id="IPR039445">
    <property type="entry name" value="DauR-like_HTH"/>
</dbReference>
<dbReference type="Proteomes" id="UP000481252">
    <property type="component" value="Unassembled WGS sequence"/>
</dbReference>
<feature type="domain" description="Transcriptional regulator DauR-like HTH" evidence="2">
    <location>
        <begin position="152"/>
        <end position="213"/>
    </location>
</feature>
<organism evidence="3 4">
    <name type="scientific">Mesorhizobium zhangyense</name>
    <dbReference type="NCBI Taxonomy" id="1776730"/>
    <lineage>
        <taxon>Bacteria</taxon>
        <taxon>Pseudomonadati</taxon>
        <taxon>Pseudomonadota</taxon>
        <taxon>Alphaproteobacteria</taxon>
        <taxon>Hyphomicrobiales</taxon>
        <taxon>Phyllobacteriaceae</taxon>
        <taxon>Mesorhizobium</taxon>
    </lineage>
</organism>
<gene>
    <name evidence="3" type="ORF">G6N74_30030</name>
</gene>
<keyword evidence="4" id="KW-1185">Reference proteome</keyword>
<dbReference type="Pfam" id="PF08348">
    <property type="entry name" value="PAS_6"/>
    <property type="match status" value="1"/>
</dbReference>
<dbReference type="InterPro" id="IPR013559">
    <property type="entry name" value="YheO"/>
</dbReference>
<evidence type="ECO:0000259" key="2">
    <source>
        <dbReference type="Pfam" id="PF13309"/>
    </source>
</evidence>
<name>A0A7C9RFD5_9HYPH</name>
<proteinExistence type="predicted"/>
<comment type="caution">
    <text evidence="3">The sequence shown here is derived from an EMBL/GenBank/DDBJ whole genome shotgun (WGS) entry which is preliminary data.</text>
</comment>
<sequence length="221" mass="23674">MIDTLRHIVEGLGCALGRNVEVVLHDLGKPGASVTAIANGAITGRTIGSPIISGPFNDLGLKKLLSEEGASPGESHTVVSGYKTRSKTGHDLDSTSVILRDGEGQAYAALCVNADMTSLRQVQGFLNDLLDDVGHGDDKTESEAPPNVDSLVQEIIEEGIRSTRKSVAIMTKEDKIDAVDHMNRRGLFLIRSSVDIAAASLGVSRFTIYNYLDELKRSVRT</sequence>
<evidence type="ECO:0000259" key="1">
    <source>
        <dbReference type="Pfam" id="PF08348"/>
    </source>
</evidence>
<dbReference type="AlphaFoldDB" id="A0A7C9RFD5"/>
<protein>
    <recommendedName>
        <fullName evidence="5">Transcriptional regulator</fullName>
    </recommendedName>
</protein>
<evidence type="ECO:0008006" key="5">
    <source>
        <dbReference type="Google" id="ProtNLM"/>
    </source>
</evidence>
<feature type="domain" description="YheO-like" evidence="1">
    <location>
        <begin position="3"/>
        <end position="123"/>
    </location>
</feature>
<dbReference type="EMBL" id="JAAKZG010000034">
    <property type="protein sequence ID" value="NGN45293.1"/>
    <property type="molecule type" value="Genomic_DNA"/>
</dbReference>
<evidence type="ECO:0000313" key="3">
    <source>
        <dbReference type="EMBL" id="NGN45293.1"/>
    </source>
</evidence>